<dbReference type="Gene3D" id="2.40.110.10">
    <property type="entry name" value="Butyryl-CoA Dehydrogenase, subunit A, domain 2"/>
    <property type="match status" value="1"/>
</dbReference>
<dbReference type="EMBL" id="AP028907">
    <property type="protein sequence ID" value="BES80582.1"/>
    <property type="molecule type" value="Genomic_DNA"/>
</dbReference>
<sequence length="402" mass="44517">MVLPFQSLEDFRIELTEEHELFRKAVRSFVEEHLEPRAMEIEKTDKIPDELFEEAKKLGLFGVGIPEEYGGQGGGHLMEAILMEEISRVSPAFGTAVAVRALFTTPILLFGTEEQKKQYVTPVARGEKFAAHANTEPCCGSDVAGMQTRAKKVNGHYVITGRKIFITGADKADYFVVSARTSPPKEDKRWWGITVFIVERDTPGLKVGQRFNVTGLRGERPHEVILDEVKVPEENVVGPVDQGFKVIVSTYDHTRVGIAAQAVGIAQGAFEKALNYALQRQAFGRPIISFEGIAFKLADMLMQLEAARLLAYWAATLADKGDKKFVIAASMAKTFATEVAERVANMAIKIHGGVGVDIETGVERYLRDALITTIYEGANDIQRLTIIRQMLKDLFGIKLVLT</sequence>
<accession>A0ABN6ZK00</accession>
<evidence type="ECO:0000259" key="8">
    <source>
        <dbReference type="Pfam" id="PF02771"/>
    </source>
</evidence>
<dbReference type="RefSeq" id="WP_338250950.1">
    <property type="nucleotide sequence ID" value="NZ_AP028907.1"/>
</dbReference>
<gene>
    <name evidence="9" type="ORF">PABY_01490</name>
</gene>
<dbReference type="Pfam" id="PF00441">
    <property type="entry name" value="Acyl-CoA_dh_1"/>
    <property type="match status" value="1"/>
</dbReference>
<dbReference type="PANTHER" id="PTHR43884:SF12">
    <property type="entry name" value="ISOVALERYL-COA DEHYDROGENASE, MITOCHONDRIAL-RELATED"/>
    <property type="match status" value="1"/>
</dbReference>
<dbReference type="Pfam" id="PF02771">
    <property type="entry name" value="Acyl-CoA_dh_N"/>
    <property type="match status" value="1"/>
</dbReference>
<proteinExistence type="inferred from homology"/>
<feature type="domain" description="Acyl-CoA oxidase/dehydrogenase middle" evidence="7">
    <location>
        <begin position="132"/>
        <end position="229"/>
    </location>
</feature>
<feature type="domain" description="Acyl-CoA dehydrogenase/oxidase N-terminal" evidence="8">
    <location>
        <begin position="16"/>
        <end position="127"/>
    </location>
</feature>
<feature type="domain" description="Acyl-CoA dehydrogenase/oxidase C-terminal" evidence="6">
    <location>
        <begin position="241"/>
        <end position="391"/>
    </location>
</feature>
<keyword evidence="10" id="KW-1185">Reference proteome</keyword>
<dbReference type="InterPro" id="IPR013786">
    <property type="entry name" value="AcylCoA_DH/ox_N"/>
</dbReference>
<dbReference type="PANTHER" id="PTHR43884">
    <property type="entry name" value="ACYL-COA DEHYDROGENASE"/>
    <property type="match status" value="1"/>
</dbReference>
<dbReference type="InterPro" id="IPR009075">
    <property type="entry name" value="AcylCo_DH/oxidase_C"/>
</dbReference>
<organism evidence="9 10">
    <name type="scientific">Pyrodictium abyssi</name>
    <dbReference type="NCBI Taxonomy" id="54256"/>
    <lineage>
        <taxon>Archaea</taxon>
        <taxon>Thermoproteota</taxon>
        <taxon>Thermoprotei</taxon>
        <taxon>Desulfurococcales</taxon>
        <taxon>Pyrodictiaceae</taxon>
        <taxon>Pyrodictium</taxon>
    </lineage>
</organism>
<dbReference type="InterPro" id="IPR009100">
    <property type="entry name" value="AcylCoA_DH/oxidase_NM_dom_sf"/>
</dbReference>
<dbReference type="Pfam" id="PF02770">
    <property type="entry name" value="Acyl-CoA_dh_M"/>
    <property type="match status" value="1"/>
</dbReference>
<evidence type="ECO:0000259" key="7">
    <source>
        <dbReference type="Pfam" id="PF02770"/>
    </source>
</evidence>
<name>A0ABN6ZK00_9CREN</name>
<dbReference type="GeneID" id="89288170"/>
<evidence type="ECO:0000256" key="4">
    <source>
        <dbReference type="ARBA" id="ARBA00022827"/>
    </source>
</evidence>
<evidence type="ECO:0000313" key="10">
    <source>
        <dbReference type="Proteomes" id="UP001341135"/>
    </source>
</evidence>
<comment type="similarity">
    <text evidence="2 5">Belongs to the acyl-CoA dehydrogenase family.</text>
</comment>
<dbReference type="Gene3D" id="1.20.140.10">
    <property type="entry name" value="Butyryl-CoA Dehydrogenase, subunit A, domain 3"/>
    <property type="match status" value="1"/>
</dbReference>
<evidence type="ECO:0000256" key="5">
    <source>
        <dbReference type="RuleBase" id="RU362125"/>
    </source>
</evidence>
<dbReference type="InterPro" id="IPR036250">
    <property type="entry name" value="AcylCo_DH-like_C"/>
</dbReference>
<keyword evidence="3 5" id="KW-0285">Flavoprotein</keyword>
<dbReference type="SUPFAM" id="SSF56645">
    <property type="entry name" value="Acyl-CoA dehydrogenase NM domain-like"/>
    <property type="match status" value="1"/>
</dbReference>
<evidence type="ECO:0000256" key="1">
    <source>
        <dbReference type="ARBA" id="ARBA00001974"/>
    </source>
</evidence>
<keyword evidence="5" id="KW-0560">Oxidoreductase</keyword>
<dbReference type="Proteomes" id="UP001341135">
    <property type="component" value="Chromosome"/>
</dbReference>
<evidence type="ECO:0000313" key="9">
    <source>
        <dbReference type="EMBL" id="BES80582.1"/>
    </source>
</evidence>
<dbReference type="InterPro" id="IPR046373">
    <property type="entry name" value="Acyl-CoA_Oxase/DH_mid-dom_sf"/>
</dbReference>
<comment type="cofactor">
    <cofactor evidence="1 5">
        <name>FAD</name>
        <dbReference type="ChEBI" id="CHEBI:57692"/>
    </cofactor>
</comment>
<dbReference type="InterPro" id="IPR037069">
    <property type="entry name" value="AcylCoA_DH/ox_N_sf"/>
</dbReference>
<evidence type="ECO:0000259" key="6">
    <source>
        <dbReference type="Pfam" id="PF00441"/>
    </source>
</evidence>
<reference evidence="9 10" key="1">
    <citation type="submission" date="2023-09" db="EMBL/GenBank/DDBJ databases">
        <title>Pyrofollis japonicus gen. nov. sp. nov., a novel member of the family Pyrodictiaceae isolated from the Iheya North hydrothermal field.</title>
        <authorList>
            <person name="Miyazaki U."/>
            <person name="Sanari M."/>
            <person name="Tame A."/>
            <person name="Kitajima M."/>
            <person name="Okamoto A."/>
            <person name="Sawayama S."/>
            <person name="Miyazaki J."/>
            <person name="Takai K."/>
            <person name="Nakagawa S."/>
        </authorList>
    </citation>
    <scope>NUCLEOTIDE SEQUENCE [LARGE SCALE GENOMIC DNA]</scope>
    <source>
        <strain evidence="9 10">AV2</strain>
    </source>
</reference>
<evidence type="ECO:0000256" key="3">
    <source>
        <dbReference type="ARBA" id="ARBA00022630"/>
    </source>
</evidence>
<keyword evidence="4 5" id="KW-0274">FAD</keyword>
<dbReference type="InterPro" id="IPR006091">
    <property type="entry name" value="Acyl-CoA_Oxase/DH_mid-dom"/>
</dbReference>
<dbReference type="SUPFAM" id="SSF47203">
    <property type="entry name" value="Acyl-CoA dehydrogenase C-terminal domain-like"/>
    <property type="match status" value="1"/>
</dbReference>
<protein>
    <submittedName>
        <fullName evidence="9">Acyl-CoA dehydrogenase family protein</fullName>
    </submittedName>
</protein>
<evidence type="ECO:0000256" key="2">
    <source>
        <dbReference type="ARBA" id="ARBA00009347"/>
    </source>
</evidence>
<dbReference type="Gene3D" id="1.10.540.10">
    <property type="entry name" value="Acyl-CoA dehydrogenase/oxidase, N-terminal domain"/>
    <property type="match status" value="1"/>
</dbReference>
<dbReference type="PIRSF" id="PIRSF016578">
    <property type="entry name" value="HsaA"/>
    <property type="match status" value="1"/>
</dbReference>